<organism evidence="2 3">
    <name type="scientific">Trifolium medium</name>
    <dbReference type="NCBI Taxonomy" id="97028"/>
    <lineage>
        <taxon>Eukaryota</taxon>
        <taxon>Viridiplantae</taxon>
        <taxon>Streptophyta</taxon>
        <taxon>Embryophyta</taxon>
        <taxon>Tracheophyta</taxon>
        <taxon>Spermatophyta</taxon>
        <taxon>Magnoliopsida</taxon>
        <taxon>eudicotyledons</taxon>
        <taxon>Gunneridae</taxon>
        <taxon>Pentapetalae</taxon>
        <taxon>rosids</taxon>
        <taxon>fabids</taxon>
        <taxon>Fabales</taxon>
        <taxon>Fabaceae</taxon>
        <taxon>Papilionoideae</taxon>
        <taxon>50 kb inversion clade</taxon>
        <taxon>NPAAA clade</taxon>
        <taxon>Hologalegina</taxon>
        <taxon>IRL clade</taxon>
        <taxon>Trifolieae</taxon>
        <taxon>Trifolium</taxon>
    </lineage>
</organism>
<feature type="region of interest" description="Disordered" evidence="1">
    <location>
        <begin position="1"/>
        <end position="25"/>
    </location>
</feature>
<protein>
    <submittedName>
        <fullName evidence="2">Uncharacterized protein</fullName>
    </submittedName>
</protein>
<evidence type="ECO:0000256" key="1">
    <source>
        <dbReference type="SAM" id="MobiDB-lite"/>
    </source>
</evidence>
<dbReference type="AlphaFoldDB" id="A0A392U843"/>
<name>A0A392U843_9FABA</name>
<proteinExistence type="predicted"/>
<comment type="caution">
    <text evidence="2">The sequence shown here is derived from an EMBL/GenBank/DDBJ whole genome shotgun (WGS) entry which is preliminary data.</text>
</comment>
<dbReference type="EMBL" id="LXQA010760893">
    <property type="protein sequence ID" value="MCI69669.1"/>
    <property type="molecule type" value="Genomic_DNA"/>
</dbReference>
<reference evidence="2 3" key="1">
    <citation type="journal article" date="2018" name="Front. Plant Sci.">
        <title>Red Clover (Trifolium pratense) and Zigzag Clover (T. medium) - A Picture of Genomic Similarities and Differences.</title>
        <authorList>
            <person name="Dluhosova J."/>
            <person name="Istvanek J."/>
            <person name="Nedelnik J."/>
            <person name="Repkova J."/>
        </authorList>
    </citation>
    <scope>NUCLEOTIDE SEQUENCE [LARGE SCALE GENOMIC DNA]</scope>
    <source>
        <strain evidence="3">cv. 10/8</strain>
        <tissue evidence="2">Leaf</tissue>
    </source>
</reference>
<sequence length="25" mass="2615">MNLQPPAPANTHDSGTVALPPEFLP</sequence>
<accession>A0A392U843</accession>
<evidence type="ECO:0000313" key="3">
    <source>
        <dbReference type="Proteomes" id="UP000265520"/>
    </source>
</evidence>
<evidence type="ECO:0000313" key="2">
    <source>
        <dbReference type="EMBL" id="MCI69669.1"/>
    </source>
</evidence>
<dbReference type="Proteomes" id="UP000265520">
    <property type="component" value="Unassembled WGS sequence"/>
</dbReference>
<keyword evidence="3" id="KW-1185">Reference proteome</keyword>
<feature type="non-terminal residue" evidence="2">
    <location>
        <position position="25"/>
    </location>
</feature>